<evidence type="ECO:0000313" key="8">
    <source>
        <dbReference type="EMBL" id="CED85123.1"/>
    </source>
</evidence>
<dbReference type="GO" id="GO:0008380">
    <property type="term" value="P:RNA splicing"/>
    <property type="evidence" value="ECO:0007669"/>
    <property type="project" value="UniProtKB-KW"/>
</dbReference>
<protein>
    <submittedName>
        <fullName evidence="8">Spliceosome-associated coiled-coil protein</fullName>
    </submittedName>
</protein>
<reference evidence="8" key="1">
    <citation type="submission" date="2014-08" db="EMBL/GenBank/DDBJ databases">
        <authorList>
            <person name="Sharma Rahul"/>
            <person name="Thines Marco"/>
        </authorList>
    </citation>
    <scope>NUCLEOTIDE SEQUENCE</scope>
</reference>
<keyword evidence="5" id="KW-0508">mRNA splicing</keyword>
<evidence type="ECO:0000256" key="3">
    <source>
        <dbReference type="ARBA" id="ARBA00022664"/>
    </source>
</evidence>
<evidence type="ECO:0000256" key="1">
    <source>
        <dbReference type="ARBA" id="ARBA00004123"/>
    </source>
</evidence>
<dbReference type="Pfam" id="PF05700">
    <property type="entry name" value="BCAS2"/>
    <property type="match status" value="1"/>
</dbReference>
<dbReference type="PANTHER" id="PTHR13296">
    <property type="entry name" value="BCAS2 PROTEIN"/>
    <property type="match status" value="1"/>
</dbReference>
<dbReference type="EMBL" id="LN483332">
    <property type="protein sequence ID" value="CED85123.1"/>
    <property type="molecule type" value="Genomic_DNA"/>
</dbReference>
<keyword evidence="6" id="KW-0539">Nucleus</keyword>
<evidence type="ECO:0000256" key="2">
    <source>
        <dbReference type="ARBA" id="ARBA00010788"/>
    </source>
</evidence>
<dbReference type="AlphaFoldDB" id="A0A0F7SY09"/>
<evidence type="ECO:0000256" key="5">
    <source>
        <dbReference type="ARBA" id="ARBA00023187"/>
    </source>
</evidence>
<keyword evidence="3" id="KW-0507">mRNA processing</keyword>
<sequence>MAFSNTPTYGDLIDSLPYIDRDLEDIPGLREKAESLIQVELKESGGLTGKVDHPRMPKELDQDLFSNSPALTALLQDYPTKPLSAIDTSRYQLPMPSSDEATEEEWKAASDNARAQLEHLNIRQINLSLLSQHGSNAHLIHNHLLESEAKRLEAAVESLKAHVVDINRKRKNAQTDASQPINRLNSQWNQLISSTLQTELANTALEAEVEELRKKERALGLS</sequence>
<evidence type="ECO:0000256" key="4">
    <source>
        <dbReference type="ARBA" id="ARBA00022728"/>
    </source>
</evidence>
<dbReference type="PANTHER" id="PTHR13296:SF0">
    <property type="entry name" value="PRE-MRNA-SPLICING FACTOR SPF27"/>
    <property type="match status" value="1"/>
</dbReference>
<evidence type="ECO:0000256" key="7">
    <source>
        <dbReference type="SAM" id="Coils"/>
    </source>
</evidence>
<proteinExistence type="inferred from homology"/>
<dbReference type="InterPro" id="IPR008409">
    <property type="entry name" value="SPF27"/>
</dbReference>
<evidence type="ECO:0000256" key="6">
    <source>
        <dbReference type="ARBA" id="ARBA00023242"/>
    </source>
</evidence>
<name>A0A0F7SY09_PHARH</name>
<comment type="similarity">
    <text evidence="2">Belongs to the SPF27 family.</text>
</comment>
<keyword evidence="7" id="KW-0175">Coiled coil</keyword>
<dbReference type="GO" id="GO:0071011">
    <property type="term" value="C:precatalytic spliceosome"/>
    <property type="evidence" value="ECO:0007669"/>
    <property type="project" value="TreeGrafter"/>
</dbReference>
<feature type="coiled-coil region" evidence="7">
    <location>
        <begin position="103"/>
        <end position="215"/>
    </location>
</feature>
<comment type="subcellular location">
    <subcellularLocation>
        <location evidence="1">Nucleus</location>
    </subcellularLocation>
</comment>
<keyword evidence="4" id="KW-0747">Spliceosome</keyword>
<dbReference type="GO" id="GO:0006397">
    <property type="term" value="P:mRNA processing"/>
    <property type="evidence" value="ECO:0007669"/>
    <property type="project" value="UniProtKB-KW"/>
</dbReference>
<organism evidence="8">
    <name type="scientific">Phaffia rhodozyma</name>
    <name type="common">Yeast</name>
    <name type="synonym">Xanthophyllomyces dendrorhous</name>
    <dbReference type="NCBI Taxonomy" id="264483"/>
    <lineage>
        <taxon>Eukaryota</taxon>
        <taxon>Fungi</taxon>
        <taxon>Dikarya</taxon>
        <taxon>Basidiomycota</taxon>
        <taxon>Agaricomycotina</taxon>
        <taxon>Tremellomycetes</taxon>
        <taxon>Cystofilobasidiales</taxon>
        <taxon>Mrakiaceae</taxon>
        <taxon>Phaffia</taxon>
    </lineage>
</organism>
<dbReference type="GO" id="GO:0071013">
    <property type="term" value="C:catalytic step 2 spliceosome"/>
    <property type="evidence" value="ECO:0007669"/>
    <property type="project" value="TreeGrafter"/>
</dbReference>
<dbReference type="GO" id="GO:0000974">
    <property type="term" value="C:Prp19 complex"/>
    <property type="evidence" value="ECO:0007669"/>
    <property type="project" value="TreeGrafter"/>
</dbReference>
<accession>A0A0F7SY09</accession>